<evidence type="ECO:0000313" key="4">
    <source>
        <dbReference type="Proteomes" id="UP000028680"/>
    </source>
</evidence>
<gene>
    <name evidence="3" type="ORF">RCA23_c10790</name>
</gene>
<name>A0AAN0RIB6_9RHOB</name>
<dbReference type="EMBL" id="CP003984">
    <property type="protein sequence ID" value="AII86630.1"/>
    <property type="molecule type" value="Genomic_DNA"/>
</dbReference>
<protein>
    <submittedName>
        <fullName evidence="3">Hydantoinase / oxoprolinase family protein</fullName>
    </submittedName>
</protein>
<dbReference type="InterPro" id="IPR008040">
    <property type="entry name" value="Hydant_A_N"/>
</dbReference>
<dbReference type="Pfam" id="PF01968">
    <property type="entry name" value="Hydantoinase_A"/>
    <property type="match status" value="1"/>
</dbReference>
<dbReference type="InterPro" id="IPR002821">
    <property type="entry name" value="Hydantoinase_A"/>
</dbReference>
<dbReference type="PANTHER" id="PTHR11365:SF2">
    <property type="entry name" value="5-OXOPROLINASE"/>
    <property type="match status" value="1"/>
</dbReference>
<dbReference type="GO" id="GO:0017168">
    <property type="term" value="F:5-oxoprolinase (ATP-hydrolyzing) activity"/>
    <property type="evidence" value="ECO:0007669"/>
    <property type="project" value="TreeGrafter"/>
</dbReference>
<dbReference type="GO" id="GO:0005829">
    <property type="term" value="C:cytosol"/>
    <property type="evidence" value="ECO:0007669"/>
    <property type="project" value="TreeGrafter"/>
</dbReference>
<dbReference type="InterPro" id="IPR043129">
    <property type="entry name" value="ATPase_NBD"/>
</dbReference>
<dbReference type="SUPFAM" id="SSF53067">
    <property type="entry name" value="Actin-like ATPase domain"/>
    <property type="match status" value="1"/>
</dbReference>
<dbReference type="Pfam" id="PF05378">
    <property type="entry name" value="Hydant_A_N"/>
    <property type="match status" value="1"/>
</dbReference>
<dbReference type="AlphaFoldDB" id="A0AAN0RIB6"/>
<dbReference type="KEGG" id="ptp:RCA23_c10790"/>
<dbReference type="InterPro" id="IPR045079">
    <property type="entry name" value="Oxoprolinase-like"/>
</dbReference>
<organism evidence="3 4">
    <name type="scientific">Planktomarina temperata RCA23</name>
    <dbReference type="NCBI Taxonomy" id="666509"/>
    <lineage>
        <taxon>Bacteria</taxon>
        <taxon>Pseudomonadati</taxon>
        <taxon>Pseudomonadota</taxon>
        <taxon>Alphaproteobacteria</taxon>
        <taxon>Rhodobacterales</taxon>
        <taxon>Paracoccaceae</taxon>
        <taxon>Planktomarina</taxon>
    </lineage>
</organism>
<accession>A0AAN0RIB6</accession>
<dbReference type="Proteomes" id="UP000028680">
    <property type="component" value="Chromosome"/>
</dbReference>
<feature type="domain" description="Hydantoinase A/oxoprolinase" evidence="1">
    <location>
        <begin position="200"/>
        <end position="336"/>
    </location>
</feature>
<sequence>MGYTEPEPAGDERMTILLGVDTGGTYTDAVLIRDDTDVIASAKSLTTRADLALGIGSAVRAVLAEADVAPGEIALASLSTTLATNALVEGQGGRVGLVYIGFDARDLDSHGLKEALKGDPVITLSGGHDHAGGQAAPLDEAALRAWLEEDQGVSAYAVAAQFATRNAAHELRAAEVIRQVTGRPVSASHHLSSKLNGPKRALTAVLNARLIGMTHKLIGRAEDILREIGLSAPLMVVRGDGALISSQKAKERPIETILSGPAASIVGARWMTGRDHALVSDIGGTTTDIALLRDGQPQIDPAGAQVGPYRTMVEAVAMRTTGLGGDSEVHFRSEGLAGGVTLGPRRVLPMSLIAREAPEVVLPALDRQLRAVMPGDYDGQFVRAVPGGDTAGLSARDQAVFDRIGPQTHPLDRLLSTRVEYLSIQRLVARGLVQLSGVTPSDASHVLGLLDAWDREAAAIGLALMGRRRTGAGEPLARAPEDMAKIIIDQLTAQTSQALLTAAFAEEIDPYSGAPAELAGHELLRRGLRRAGGLVKIEACLDVAVIGLGASAATYYPAVGEALKCDVILPEHAAVANAIGAVVGRITMRRSGTITAPSEGVFRVHFTAGPQDFHSEDDALLALETWLCDSARAEVEESGSDTVQVSSHRDIKRARSEAREIFIEAVISVEATGRPRVARE</sequence>
<evidence type="ECO:0000259" key="1">
    <source>
        <dbReference type="Pfam" id="PF01968"/>
    </source>
</evidence>
<evidence type="ECO:0000313" key="3">
    <source>
        <dbReference type="EMBL" id="AII86630.1"/>
    </source>
</evidence>
<proteinExistence type="predicted"/>
<feature type="domain" description="Hydantoinase/oxoprolinase N-terminal" evidence="2">
    <location>
        <begin position="18"/>
        <end position="180"/>
    </location>
</feature>
<evidence type="ECO:0000259" key="2">
    <source>
        <dbReference type="Pfam" id="PF05378"/>
    </source>
</evidence>
<reference evidence="3 4" key="1">
    <citation type="journal article" date="2014" name="ISME J.">
        <title>Adaptation of an abundant Roseobacter RCA organism to pelagic systems revealed by genomic and transcriptomic analyses.</title>
        <authorList>
            <person name="Voget S."/>
            <person name="Wemheuer B."/>
            <person name="Brinkhoff T."/>
            <person name="Vollmers J."/>
            <person name="Dietrich S."/>
            <person name="Giebel H.A."/>
            <person name="Beardsley C."/>
            <person name="Sardemann C."/>
            <person name="Bakenhus I."/>
            <person name="Billerbeck S."/>
            <person name="Daniel R."/>
            <person name="Simon M."/>
        </authorList>
    </citation>
    <scope>NUCLEOTIDE SEQUENCE [LARGE SCALE GENOMIC DNA]</scope>
    <source>
        <strain evidence="3 4">RCA23</strain>
    </source>
</reference>
<dbReference type="GO" id="GO:0006749">
    <property type="term" value="P:glutathione metabolic process"/>
    <property type="evidence" value="ECO:0007669"/>
    <property type="project" value="TreeGrafter"/>
</dbReference>
<keyword evidence="4" id="KW-1185">Reference proteome</keyword>
<dbReference type="PANTHER" id="PTHR11365">
    <property type="entry name" value="5-OXOPROLINASE RELATED"/>
    <property type="match status" value="1"/>
</dbReference>